<reference evidence="7 8" key="1">
    <citation type="submission" date="2020-12" db="EMBL/GenBank/DDBJ databases">
        <title>Metabolic potential, ecology and presence of endohyphal bacteria is reflected in genomic diversity of Mucoromycotina.</title>
        <authorList>
            <person name="Muszewska A."/>
            <person name="Okrasinska A."/>
            <person name="Steczkiewicz K."/>
            <person name="Drgas O."/>
            <person name="Orlowska M."/>
            <person name="Perlinska-Lenart U."/>
            <person name="Aleksandrzak-Piekarczyk T."/>
            <person name="Szatraj K."/>
            <person name="Zielenkiewicz U."/>
            <person name="Pilsyk S."/>
            <person name="Malc E."/>
            <person name="Mieczkowski P."/>
            <person name="Kruszewska J.S."/>
            <person name="Biernat P."/>
            <person name="Pawlowska J."/>
        </authorList>
    </citation>
    <scope>NUCLEOTIDE SEQUENCE [LARGE SCALE GENOMIC DNA]</scope>
    <source>
        <strain evidence="7 8">CBS 142.35</strain>
    </source>
</reference>
<feature type="region of interest" description="Disordered" evidence="6">
    <location>
        <begin position="1"/>
        <end position="37"/>
    </location>
</feature>
<protein>
    <recommendedName>
        <fullName evidence="9">BED-type domain-containing protein</fullName>
    </recommendedName>
</protein>
<feature type="compositionally biased region" description="Low complexity" evidence="6">
    <location>
        <begin position="27"/>
        <end position="36"/>
    </location>
</feature>
<dbReference type="PANTHER" id="PTHR46481:SF10">
    <property type="entry name" value="ZINC FINGER BED DOMAIN-CONTAINING PROTEIN 39"/>
    <property type="match status" value="1"/>
</dbReference>
<dbReference type="OrthoDB" id="2976890at2759"/>
<dbReference type="PANTHER" id="PTHR46481">
    <property type="entry name" value="ZINC FINGER BED DOMAIN-CONTAINING PROTEIN 4"/>
    <property type="match status" value="1"/>
</dbReference>
<dbReference type="InterPro" id="IPR012337">
    <property type="entry name" value="RNaseH-like_sf"/>
</dbReference>
<evidence type="ECO:0000313" key="7">
    <source>
        <dbReference type="EMBL" id="KAG2207618.1"/>
    </source>
</evidence>
<evidence type="ECO:0000256" key="4">
    <source>
        <dbReference type="ARBA" id="ARBA00022833"/>
    </source>
</evidence>
<organism evidence="7 8">
    <name type="scientific">Circinella minor</name>
    <dbReference type="NCBI Taxonomy" id="1195481"/>
    <lineage>
        <taxon>Eukaryota</taxon>
        <taxon>Fungi</taxon>
        <taxon>Fungi incertae sedis</taxon>
        <taxon>Mucoromycota</taxon>
        <taxon>Mucoromycotina</taxon>
        <taxon>Mucoromycetes</taxon>
        <taxon>Mucorales</taxon>
        <taxon>Lichtheimiaceae</taxon>
        <taxon>Circinella</taxon>
    </lineage>
</organism>
<evidence type="ECO:0000256" key="2">
    <source>
        <dbReference type="ARBA" id="ARBA00022723"/>
    </source>
</evidence>
<dbReference type="Proteomes" id="UP000646827">
    <property type="component" value="Unassembled WGS sequence"/>
</dbReference>
<sequence length="344" mass="38861">MLPNQFSIPGTQRTLTNHNSDDESSSDRAVSSRISRQGSFMSISRSMSYMSTDGEMDGAESDTSQANQTQLIQSNKRAKHWLYQWYDTEMRQGIKFYTCQQSSCKKRFKDPKGTTTGLKNHLIKHGINEQSSKDTPFPSQGLDRFLAPNPLVPQRFDQQLFRDKLALFITTASLPYTIAENPHFQAVLNMAQIAPSLAHAKLPSDSTIPIDILRVYRGYEGRIRKLFVDIPSFSYTVDAWTRSHTGVNMAAAFICVLEHWNLQEKPFFLTADNASNMKTMATELELELRSDVFDSKENRIPCIAHIINLAAQDILRDSLKAEARDSEEDMLDDRGDNMIGSGST</sequence>
<dbReference type="InterPro" id="IPR052035">
    <property type="entry name" value="ZnF_BED_domain_contain"/>
</dbReference>
<comment type="subcellular location">
    <subcellularLocation>
        <location evidence="1">Nucleus</location>
    </subcellularLocation>
</comment>
<feature type="region of interest" description="Disordered" evidence="6">
    <location>
        <begin position="325"/>
        <end position="344"/>
    </location>
</feature>
<dbReference type="AlphaFoldDB" id="A0A8H7RBD2"/>
<evidence type="ECO:0000313" key="8">
    <source>
        <dbReference type="Proteomes" id="UP000646827"/>
    </source>
</evidence>
<keyword evidence="3" id="KW-0863">Zinc-finger</keyword>
<evidence type="ECO:0000256" key="1">
    <source>
        <dbReference type="ARBA" id="ARBA00004123"/>
    </source>
</evidence>
<proteinExistence type="predicted"/>
<accession>A0A8H7RBD2</accession>
<evidence type="ECO:0000256" key="6">
    <source>
        <dbReference type="SAM" id="MobiDB-lite"/>
    </source>
</evidence>
<gene>
    <name evidence="7" type="ORF">INT45_009764</name>
</gene>
<dbReference type="GO" id="GO:0008270">
    <property type="term" value="F:zinc ion binding"/>
    <property type="evidence" value="ECO:0007669"/>
    <property type="project" value="UniProtKB-KW"/>
</dbReference>
<dbReference type="EMBL" id="JAEPRB010001113">
    <property type="protein sequence ID" value="KAG2207618.1"/>
    <property type="molecule type" value="Genomic_DNA"/>
</dbReference>
<dbReference type="SUPFAM" id="SSF53098">
    <property type="entry name" value="Ribonuclease H-like"/>
    <property type="match status" value="1"/>
</dbReference>
<keyword evidence="4" id="KW-0862">Zinc</keyword>
<keyword evidence="8" id="KW-1185">Reference proteome</keyword>
<comment type="caution">
    <text evidence="7">The sequence shown here is derived from an EMBL/GenBank/DDBJ whole genome shotgun (WGS) entry which is preliminary data.</text>
</comment>
<evidence type="ECO:0000256" key="5">
    <source>
        <dbReference type="ARBA" id="ARBA00023242"/>
    </source>
</evidence>
<feature type="non-terminal residue" evidence="7">
    <location>
        <position position="344"/>
    </location>
</feature>
<evidence type="ECO:0008006" key="9">
    <source>
        <dbReference type="Google" id="ProtNLM"/>
    </source>
</evidence>
<name>A0A8H7RBD2_9FUNG</name>
<feature type="compositionally biased region" description="Polar residues" evidence="6">
    <location>
        <begin position="1"/>
        <end position="18"/>
    </location>
</feature>
<evidence type="ECO:0000256" key="3">
    <source>
        <dbReference type="ARBA" id="ARBA00022771"/>
    </source>
</evidence>
<dbReference type="GO" id="GO:0005634">
    <property type="term" value="C:nucleus"/>
    <property type="evidence" value="ECO:0007669"/>
    <property type="project" value="UniProtKB-SubCell"/>
</dbReference>
<keyword evidence="2" id="KW-0479">Metal-binding</keyword>
<keyword evidence="5" id="KW-0539">Nucleus</keyword>